<dbReference type="InterPro" id="IPR015943">
    <property type="entry name" value="WD40/YVTN_repeat-like_dom_sf"/>
</dbReference>
<dbReference type="Proteomes" id="UP001596425">
    <property type="component" value="Unassembled WGS sequence"/>
</dbReference>
<dbReference type="EMBL" id="JBHSVR010000001">
    <property type="protein sequence ID" value="MFC6634309.1"/>
    <property type="molecule type" value="Genomic_DNA"/>
</dbReference>
<evidence type="ECO:0000313" key="1">
    <source>
        <dbReference type="EMBL" id="MFC6634309.1"/>
    </source>
</evidence>
<dbReference type="SUPFAM" id="SSF50998">
    <property type="entry name" value="Quinoprotein alcohol dehydrogenase-like"/>
    <property type="match status" value="1"/>
</dbReference>
<comment type="caution">
    <text evidence="1">The sequence shown here is derived from an EMBL/GenBank/DDBJ whole genome shotgun (WGS) entry which is preliminary data.</text>
</comment>
<dbReference type="RefSeq" id="WP_193193107.1">
    <property type="nucleotide sequence ID" value="NZ_JBHSVR010000001.1"/>
</dbReference>
<protein>
    <submittedName>
        <fullName evidence="1">Uncharacterized protein</fullName>
    </submittedName>
</protein>
<accession>A0ABW1YNG2</accession>
<organism evidence="1 2">
    <name type="scientific">Microbulbifer taiwanensis</name>
    <dbReference type="NCBI Taxonomy" id="986746"/>
    <lineage>
        <taxon>Bacteria</taxon>
        <taxon>Pseudomonadati</taxon>
        <taxon>Pseudomonadota</taxon>
        <taxon>Gammaproteobacteria</taxon>
        <taxon>Cellvibrionales</taxon>
        <taxon>Microbulbiferaceae</taxon>
        <taxon>Microbulbifer</taxon>
    </lineage>
</organism>
<dbReference type="PROSITE" id="PS51257">
    <property type="entry name" value="PROKAR_LIPOPROTEIN"/>
    <property type="match status" value="1"/>
</dbReference>
<reference evidence="2" key="1">
    <citation type="journal article" date="2019" name="Int. J. Syst. Evol. Microbiol.">
        <title>The Global Catalogue of Microorganisms (GCM) 10K type strain sequencing project: providing services to taxonomists for standard genome sequencing and annotation.</title>
        <authorList>
            <consortium name="The Broad Institute Genomics Platform"/>
            <consortium name="The Broad Institute Genome Sequencing Center for Infectious Disease"/>
            <person name="Wu L."/>
            <person name="Ma J."/>
        </authorList>
    </citation>
    <scope>NUCLEOTIDE SEQUENCE [LARGE SCALE GENOMIC DNA]</scope>
    <source>
        <strain evidence="2">CGMCC 1.13718</strain>
    </source>
</reference>
<evidence type="ECO:0000313" key="2">
    <source>
        <dbReference type="Proteomes" id="UP001596425"/>
    </source>
</evidence>
<dbReference type="Gene3D" id="2.130.10.10">
    <property type="entry name" value="YVTN repeat-like/Quinoprotein amine dehydrogenase"/>
    <property type="match status" value="1"/>
</dbReference>
<dbReference type="InterPro" id="IPR011047">
    <property type="entry name" value="Quinoprotein_ADH-like_sf"/>
</dbReference>
<sequence>MMMRRIACLATGLLLSACGPGSSPRPIASEPLTAPPFIGAAATAIPFAGSAPEHPYMAAAGVGGMHGDGFSSGVHQVAGPLGVNPQVVSRIGSRYPGGMCATVTFDRGGRLVALCASLLGFELQLLQPRSLELLASYQLPGRPSTFEALVKRDSSIIMTDTSGGAYFYLDAQDRAVLVDSRQRLQRIGHRQLESGQWEFYLADSWALGGDHVPEDCMNWNNWFPQGECDPVTAVMPDYSGNIWWVTRKGRVGTLNPDSGQIAMTRLDGEEIQNGFSVADDGVYIVSDHALYRMRAMADGAPDIVWREAYDRGSAKKVGSINQGSGTTPTLIGDDYVTITDNADERINLLVYRRTGNSKGERLICRLPLFDAGASATDNSMIGRGRSIFIENNHGYSNAMKQSDWSAISGGFSRIDIRADESGCNLVWTSPEKSPSVVPKMSAGNGLIYFYTFATQENGENAWYLGALDAETGRTAFKIRTGAGRDYDNNWAPISLGPDGTAYVGTLKGLLAIYDQDVNPQLSSAMQLCGGAGSGYKTAALDRACAHFWAARISNLGLGF</sequence>
<name>A0ABW1YNG2_9GAMM</name>
<proteinExistence type="predicted"/>
<keyword evidence="2" id="KW-1185">Reference proteome</keyword>
<gene>
    <name evidence="1" type="ORF">ACFQBM_13495</name>
</gene>